<dbReference type="EMBL" id="KQ978068">
    <property type="protein sequence ID" value="KYM97637.1"/>
    <property type="molecule type" value="Genomic_DNA"/>
</dbReference>
<reference evidence="2 3" key="1">
    <citation type="submission" date="2016-03" db="EMBL/GenBank/DDBJ databases">
        <title>Cyphomyrmex costatus WGS genome.</title>
        <authorList>
            <person name="Nygaard S."/>
            <person name="Hu H."/>
            <person name="Boomsma J."/>
            <person name="Zhang G."/>
        </authorList>
    </citation>
    <scope>NUCLEOTIDE SEQUENCE [LARGE SCALE GENOMIC DNA]</scope>
    <source>
        <strain evidence="2">MS0001</strain>
        <tissue evidence="2">Whole body</tissue>
    </source>
</reference>
<sequence length="1736" mass="200190">MSRSKGVVVWFFLILWIFVNNTKCQDLKEMSNTLDKMLINTRSFRKPRDHEDTSIWQEYKFGTGAGNREEIVVTNISLHTLADITKNINISINNWQFLQTETSYLISAENSSLLFYKINWDDLLIERIISISTEGHILQFKVLRFNIEATFNENHSNNLMAILLVKTQYGCFLYWYNIFGNTYILYSILPVRKQVQDMEIIQKKNQHELLLLDNDDIYVKEQSLIDIYGFDIDYNNHRIDIWFCQRLFVPKVFDIQVCPIYGRIVLAFQGIDSVVLYESKHEDKLCQYKKLEVIKSNKLANFVCFESGYIEYLAISGEKSRLFHFFENEFQNNSETNLHFDETNEILWIVTIPLNTYRDESLLLVQLKNSTVIALAWYGSKFKAVPLPNQIINNFDLSKIVVVPNVGFAHVNTLVSIEVTLTESAHPAIHDEMESVLKTRALLKEIFRKQEAIFDETETQFNQSYLKNVITGFWNLSKVNVSNATLGSNVNYGTVKVGSINLKIEDILINVTSNIKRLEELEAKLDQILPDLKSMTNSIKIILPSDVELNGDLLVTGTLYIKNIIADFINNASTSITENNFVYRINGQSLSSIDTNNLTISSLNGIPLERIMFDYLIKNYSDVNFSKLKRLIVDGHLNFFVINNIKWKEQMQNILVAEKVDVKNLNYLQYPESYVLMNKLNKFSVNVTAEKHFVNLSTTHLLSIKTINKIDINDFVILNKHEVINGEITFKDLEMDGTIQIDGNVTGINVSNIENLLNETDRLLSDVSFENLIIMGHIVLKDSINAKAWSDFDDFLLKTEKNAIIIGNKRFWNDVNVKSNATINSRRINNHIFSEFVTLNTNQQFPHLTKISTNIMFGNVTLGMMKKLEDYITYEQNITSDCFNKILLFAKSVIVDNLSFDTIKQTIPQITFFDKLNKTLQQVYFENLTISILTIDDILPKTINRINYTDLAKCVLTPYTQQNLTGALIVDKLETDILDAEIINAIPLNTWNLSSTHRKSLYNDIYNGNASIKTLEVTGIIMSSSINNNDITDIYKEYNMATVIFNANVSIENLKVIGFINNLNLSMFITDAVQKTDRNVTFINRKILNNITCEFLKVQFINKHFVNHILDLNEKQMLNGPIVINGSVTVLRNFNTTGKIGNSVVLSDFTDRFKATNNSYALRGNVYFIETDSVTRLNVNGLIQGSTLSTRIILNNVTFQENIKVMQVNDLQTNLLILLNMRQFIMTDKLNCTNVTVKNIHILGHINTYHIEDIYADTFMTYGNQNITGYIKIRGNIYAYHNFNAHLINNFKPTKIVSLTANDILIGNFMFKTPVILDKNLMVLGLLNRISPINWQGTVIKTINETNQIISGKWRVHGNVYFEKNVDGNEFLNEINVTDISVTLTAEHLEIDHITKETYKDLNNVCALHLDTLKCNAIKQIYKFNTFDYLKIQEFDGDIHNIHNVEINDTDYMLVNYGICHIKLLLYTQTDFQVIDEVSDFGLINQWMFFKSNHVLYLLTIAKRPTCGRSLNNIWKLQNNRLVHVLELSNTTDIMNLYQDEFIAMIEENLEIAPFNMQFDIKTFTSYKNETFNLVSNNNPIELTNQSLTYELQERSLNGTHLENCLGCGSILTFKLCKNDISQTKVLQTIKAHRPKSFLVLNFDGFVETLIVFVENNDIIQVYEYKGIEGFVHRNAIQMKVDKLYNFKVRKFNNLEKRHFLAAIYKNRLTILEAKMYGEKLNLETLSTNFCYKNKC</sequence>
<evidence type="ECO:0000313" key="2">
    <source>
        <dbReference type="EMBL" id="KYM97637.1"/>
    </source>
</evidence>
<keyword evidence="3" id="KW-1185">Reference proteome</keyword>
<feature type="signal peptide" evidence="1">
    <location>
        <begin position="1"/>
        <end position="24"/>
    </location>
</feature>
<keyword evidence="1" id="KW-0732">Signal</keyword>
<gene>
    <name evidence="2" type="ORF">ALC62_11932</name>
</gene>
<protein>
    <submittedName>
        <fullName evidence="2">Uncharacterized protein</fullName>
    </submittedName>
</protein>
<dbReference type="STRING" id="456900.A0A195CA07"/>
<feature type="chain" id="PRO_5008269898" evidence="1">
    <location>
        <begin position="25"/>
        <end position="1736"/>
    </location>
</feature>
<evidence type="ECO:0000256" key="1">
    <source>
        <dbReference type="SAM" id="SignalP"/>
    </source>
</evidence>
<evidence type="ECO:0000313" key="3">
    <source>
        <dbReference type="Proteomes" id="UP000078542"/>
    </source>
</evidence>
<proteinExistence type="predicted"/>
<organism evidence="2 3">
    <name type="scientific">Cyphomyrmex costatus</name>
    <dbReference type="NCBI Taxonomy" id="456900"/>
    <lineage>
        <taxon>Eukaryota</taxon>
        <taxon>Metazoa</taxon>
        <taxon>Ecdysozoa</taxon>
        <taxon>Arthropoda</taxon>
        <taxon>Hexapoda</taxon>
        <taxon>Insecta</taxon>
        <taxon>Pterygota</taxon>
        <taxon>Neoptera</taxon>
        <taxon>Endopterygota</taxon>
        <taxon>Hymenoptera</taxon>
        <taxon>Apocrita</taxon>
        <taxon>Aculeata</taxon>
        <taxon>Formicoidea</taxon>
        <taxon>Formicidae</taxon>
        <taxon>Myrmicinae</taxon>
        <taxon>Cyphomyrmex</taxon>
    </lineage>
</organism>
<accession>A0A195CA07</accession>
<dbReference type="Proteomes" id="UP000078542">
    <property type="component" value="Unassembled WGS sequence"/>
</dbReference>
<name>A0A195CA07_9HYME</name>